<dbReference type="RefSeq" id="WP_345044333.1">
    <property type="nucleotide sequence ID" value="NZ_BAABBA010000024.1"/>
</dbReference>
<keyword evidence="2" id="KW-1185">Reference proteome</keyword>
<evidence type="ECO:0000313" key="1">
    <source>
        <dbReference type="EMBL" id="GAA3509520.1"/>
    </source>
</evidence>
<comment type="caution">
    <text evidence="1">The sequence shown here is derived from an EMBL/GenBank/DDBJ whole genome shotgun (WGS) entry which is preliminary data.</text>
</comment>
<gene>
    <name evidence="1" type="ORF">GCM10022262_36140</name>
</gene>
<evidence type="ECO:0000313" key="2">
    <source>
        <dbReference type="Proteomes" id="UP001499841"/>
    </source>
</evidence>
<name>A0ABP6UJG1_9MICO</name>
<protein>
    <submittedName>
        <fullName evidence="1">Uncharacterized protein</fullName>
    </submittedName>
</protein>
<reference evidence="2" key="1">
    <citation type="journal article" date="2019" name="Int. J. Syst. Evol. Microbiol.">
        <title>The Global Catalogue of Microorganisms (GCM) 10K type strain sequencing project: providing services to taxonomists for standard genome sequencing and annotation.</title>
        <authorList>
            <consortium name="The Broad Institute Genomics Platform"/>
            <consortium name="The Broad Institute Genome Sequencing Center for Infectious Disease"/>
            <person name="Wu L."/>
            <person name="Ma J."/>
        </authorList>
    </citation>
    <scope>NUCLEOTIDE SEQUENCE [LARGE SCALE GENOMIC DNA]</scope>
    <source>
        <strain evidence="2">JCM 17459</strain>
    </source>
</reference>
<dbReference type="Proteomes" id="UP001499841">
    <property type="component" value="Unassembled WGS sequence"/>
</dbReference>
<organism evidence="1 2">
    <name type="scientific">Georgenia daeguensis</name>
    <dbReference type="NCBI Taxonomy" id="908355"/>
    <lineage>
        <taxon>Bacteria</taxon>
        <taxon>Bacillati</taxon>
        <taxon>Actinomycetota</taxon>
        <taxon>Actinomycetes</taxon>
        <taxon>Micrococcales</taxon>
        <taxon>Bogoriellaceae</taxon>
        <taxon>Georgenia</taxon>
    </lineage>
</organism>
<proteinExistence type="predicted"/>
<sequence length="53" mass="5444">MDSAVLFTAEDVLADLAALPGPGLELVRAERVPRAVGEDGATVLDAVVVARRA</sequence>
<dbReference type="EMBL" id="BAABBA010000024">
    <property type="protein sequence ID" value="GAA3509520.1"/>
    <property type="molecule type" value="Genomic_DNA"/>
</dbReference>
<accession>A0ABP6UJG1</accession>